<name>A0A1G2HDM1_9BACT</name>
<dbReference type="InterPro" id="IPR023574">
    <property type="entry name" value="Ribosomal_uL4_dom_sf"/>
</dbReference>
<evidence type="ECO:0000256" key="6">
    <source>
        <dbReference type="SAM" id="MobiDB-lite"/>
    </source>
</evidence>
<dbReference type="InterPro" id="IPR013005">
    <property type="entry name" value="Ribosomal_uL4-like"/>
</dbReference>
<dbReference type="AlphaFoldDB" id="A0A1G2HDM1"/>
<dbReference type="PANTHER" id="PTHR10746">
    <property type="entry name" value="50S RIBOSOMAL PROTEIN L4"/>
    <property type="match status" value="1"/>
</dbReference>
<keyword evidence="3 5" id="KW-0687">Ribonucleoprotein</keyword>
<keyword evidence="5" id="KW-0694">RNA-binding</keyword>
<comment type="subunit">
    <text evidence="5">Part of the 50S ribosomal subunit.</text>
</comment>
<comment type="function">
    <text evidence="5">Forms part of the polypeptide exit tunnel.</text>
</comment>
<gene>
    <name evidence="5" type="primary">rplD</name>
    <name evidence="7" type="ORF">A2919_01760</name>
</gene>
<feature type="compositionally biased region" description="Basic residues" evidence="6">
    <location>
        <begin position="61"/>
        <end position="72"/>
    </location>
</feature>
<dbReference type="GO" id="GO:0019843">
    <property type="term" value="F:rRNA binding"/>
    <property type="evidence" value="ECO:0007669"/>
    <property type="project" value="UniProtKB-UniRule"/>
</dbReference>
<dbReference type="Gene3D" id="3.40.1370.10">
    <property type="match status" value="1"/>
</dbReference>
<evidence type="ECO:0000256" key="1">
    <source>
        <dbReference type="ARBA" id="ARBA00010528"/>
    </source>
</evidence>
<reference evidence="7 8" key="1">
    <citation type="journal article" date="2016" name="Nat. Commun.">
        <title>Thousands of microbial genomes shed light on interconnected biogeochemical processes in an aquifer system.</title>
        <authorList>
            <person name="Anantharaman K."/>
            <person name="Brown C.T."/>
            <person name="Hug L.A."/>
            <person name="Sharon I."/>
            <person name="Castelle C.J."/>
            <person name="Probst A.J."/>
            <person name="Thomas B.C."/>
            <person name="Singh A."/>
            <person name="Wilkins M.J."/>
            <person name="Karaoz U."/>
            <person name="Brodie E.L."/>
            <person name="Williams K.H."/>
            <person name="Hubbard S.S."/>
            <person name="Banfield J.F."/>
        </authorList>
    </citation>
    <scope>NUCLEOTIDE SEQUENCE [LARGE SCALE GENOMIC DNA]</scope>
</reference>
<dbReference type="GO" id="GO:0005840">
    <property type="term" value="C:ribosome"/>
    <property type="evidence" value="ECO:0007669"/>
    <property type="project" value="UniProtKB-KW"/>
</dbReference>
<comment type="function">
    <text evidence="5">One of the primary rRNA binding proteins, this protein initially binds near the 5'-end of the 23S rRNA. It is important during the early stages of 50S assembly. It makes multiple contacts with different domains of the 23S rRNA in the assembled 50S subunit and ribosome.</text>
</comment>
<dbReference type="NCBIfam" id="TIGR03953">
    <property type="entry name" value="rplD_bact"/>
    <property type="match status" value="1"/>
</dbReference>
<evidence type="ECO:0000256" key="3">
    <source>
        <dbReference type="ARBA" id="ARBA00023274"/>
    </source>
</evidence>
<dbReference type="GO" id="GO:0006412">
    <property type="term" value="P:translation"/>
    <property type="evidence" value="ECO:0007669"/>
    <property type="project" value="UniProtKB-UniRule"/>
</dbReference>
<protein>
    <recommendedName>
        <fullName evidence="4 5">Large ribosomal subunit protein uL4</fullName>
    </recommendedName>
</protein>
<evidence type="ECO:0000256" key="2">
    <source>
        <dbReference type="ARBA" id="ARBA00022980"/>
    </source>
</evidence>
<organism evidence="7 8">
    <name type="scientific">Candidatus Spechtbacteria bacterium RIFCSPLOWO2_01_FULL_43_12</name>
    <dbReference type="NCBI Taxonomy" id="1802162"/>
    <lineage>
        <taxon>Bacteria</taxon>
        <taxon>Candidatus Spechtiibacteriota</taxon>
    </lineage>
</organism>
<comment type="caution">
    <text evidence="7">The sequence shown here is derived from an EMBL/GenBank/DDBJ whole genome shotgun (WGS) entry which is preliminary data.</text>
</comment>
<keyword evidence="5" id="KW-0699">rRNA-binding</keyword>
<sequence length="246" mass="27278">MAVQLTKHTQQGKSDGSVSVPENIFGLELNKPLLHWVYKIKSGNMHGPWAHTKDRSEVRGGGRKPWRQKGLGRARHGSIRSPIWVGGGVTFGPRNTNNYNRKVNKKVNVKAILTALSSKAKDGDLFVVDSLNFEEPKTKFGMDLLQKLKLEGTSVLIYGVTGEENFARVFRNIPRVKTRAISRMGIVDLLNNQRCIISKKALDNVIKNYADSITHIQKVAEETGRTAKKAKAGTKDGFARTTNAKS</sequence>
<feature type="region of interest" description="Disordered" evidence="6">
    <location>
        <begin position="225"/>
        <end position="246"/>
    </location>
</feature>
<dbReference type="HAMAP" id="MF_01328_B">
    <property type="entry name" value="Ribosomal_uL4_B"/>
    <property type="match status" value="1"/>
</dbReference>
<accession>A0A1G2HDM1</accession>
<dbReference type="InterPro" id="IPR002136">
    <property type="entry name" value="Ribosomal_uL4"/>
</dbReference>
<dbReference type="Proteomes" id="UP000178835">
    <property type="component" value="Unassembled WGS sequence"/>
</dbReference>
<dbReference type="GO" id="GO:0003735">
    <property type="term" value="F:structural constituent of ribosome"/>
    <property type="evidence" value="ECO:0007669"/>
    <property type="project" value="InterPro"/>
</dbReference>
<evidence type="ECO:0000256" key="5">
    <source>
        <dbReference type="HAMAP-Rule" id="MF_01328"/>
    </source>
</evidence>
<evidence type="ECO:0000313" key="7">
    <source>
        <dbReference type="EMBL" id="OGZ60586.1"/>
    </source>
</evidence>
<dbReference type="PANTHER" id="PTHR10746:SF6">
    <property type="entry name" value="LARGE RIBOSOMAL SUBUNIT PROTEIN UL4M"/>
    <property type="match status" value="1"/>
</dbReference>
<proteinExistence type="inferred from homology"/>
<evidence type="ECO:0000313" key="8">
    <source>
        <dbReference type="Proteomes" id="UP000178835"/>
    </source>
</evidence>
<dbReference type="Pfam" id="PF00573">
    <property type="entry name" value="Ribosomal_L4"/>
    <property type="match status" value="1"/>
</dbReference>
<feature type="region of interest" description="Disordered" evidence="6">
    <location>
        <begin position="49"/>
        <end position="72"/>
    </location>
</feature>
<evidence type="ECO:0000256" key="4">
    <source>
        <dbReference type="ARBA" id="ARBA00035244"/>
    </source>
</evidence>
<dbReference type="SUPFAM" id="SSF52166">
    <property type="entry name" value="Ribosomal protein L4"/>
    <property type="match status" value="1"/>
</dbReference>
<keyword evidence="2 5" id="KW-0689">Ribosomal protein</keyword>
<dbReference type="EMBL" id="MHOH01000017">
    <property type="protein sequence ID" value="OGZ60586.1"/>
    <property type="molecule type" value="Genomic_DNA"/>
</dbReference>
<feature type="compositionally biased region" description="Basic and acidic residues" evidence="6">
    <location>
        <begin position="51"/>
        <end position="60"/>
    </location>
</feature>
<comment type="similarity">
    <text evidence="1 5">Belongs to the universal ribosomal protein uL4 family.</text>
</comment>
<dbReference type="GO" id="GO:1990904">
    <property type="term" value="C:ribonucleoprotein complex"/>
    <property type="evidence" value="ECO:0007669"/>
    <property type="project" value="UniProtKB-KW"/>
</dbReference>